<comment type="caution">
    <text evidence="1">The sequence shown here is derived from an EMBL/GenBank/DDBJ whole genome shotgun (WGS) entry which is preliminary data.</text>
</comment>
<dbReference type="Proteomes" id="UP000652761">
    <property type="component" value="Unassembled WGS sequence"/>
</dbReference>
<name>A0A843TNR6_COLES</name>
<dbReference type="EMBL" id="NMUH01000058">
    <property type="protein sequence ID" value="MQL70159.1"/>
    <property type="molecule type" value="Genomic_DNA"/>
</dbReference>
<evidence type="ECO:0000313" key="1">
    <source>
        <dbReference type="EMBL" id="MQL70159.1"/>
    </source>
</evidence>
<organism evidence="1 2">
    <name type="scientific">Colocasia esculenta</name>
    <name type="common">Wild taro</name>
    <name type="synonym">Arum esculentum</name>
    <dbReference type="NCBI Taxonomy" id="4460"/>
    <lineage>
        <taxon>Eukaryota</taxon>
        <taxon>Viridiplantae</taxon>
        <taxon>Streptophyta</taxon>
        <taxon>Embryophyta</taxon>
        <taxon>Tracheophyta</taxon>
        <taxon>Spermatophyta</taxon>
        <taxon>Magnoliopsida</taxon>
        <taxon>Liliopsida</taxon>
        <taxon>Araceae</taxon>
        <taxon>Aroideae</taxon>
        <taxon>Colocasieae</taxon>
        <taxon>Colocasia</taxon>
    </lineage>
</organism>
<accession>A0A843TNR6</accession>
<evidence type="ECO:0000313" key="2">
    <source>
        <dbReference type="Proteomes" id="UP000652761"/>
    </source>
</evidence>
<protein>
    <submittedName>
        <fullName evidence="1">Uncharacterized protein</fullName>
    </submittedName>
</protein>
<reference evidence="1" key="1">
    <citation type="submission" date="2017-07" db="EMBL/GenBank/DDBJ databases">
        <title>Taro Niue Genome Assembly and Annotation.</title>
        <authorList>
            <person name="Atibalentja N."/>
            <person name="Keating K."/>
            <person name="Fields C.J."/>
        </authorList>
    </citation>
    <scope>NUCLEOTIDE SEQUENCE</scope>
    <source>
        <strain evidence="1">Niue_2</strain>
        <tissue evidence="1">Leaf</tissue>
    </source>
</reference>
<proteinExistence type="predicted"/>
<gene>
    <name evidence="1" type="ORF">Taro_002437</name>
</gene>
<dbReference type="AlphaFoldDB" id="A0A843TNR6"/>
<keyword evidence="2" id="KW-1185">Reference proteome</keyword>
<sequence length="78" mass="8987">MFREGLALSWGREEQAWGAGGEKNGWGNRGSSSNSRCIDLGYCISCIRPKVVMRILWNPMRLGKSDEHRSYEEMKDYE</sequence>